<dbReference type="CDD" id="cd00009">
    <property type="entry name" value="AAA"/>
    <property type="match status" value="1"/>
</dbReference>
<dbReference type="SUPFAM" id="SSF52540">
    <property type="entry name" value="P-loop containing nucleoside triphosphate hydrolases"/>
    <property type="match status" value="1"/>
</dbReference>
<keyword evidence="8 10" id="KW-0548">Nucleotidyltransferase</keyword>
<evidence type="ECO:0000256" key="5">
    <source>
        <dbReference type="ARBA" id="ARBA00022840"/>
    </source>
</evidence>
<dbReference type="SMART" id="SM00382">
    <property type="entry name" value="AAA"/>
    <property type="match status" value="1"/>
</dbReference>
<dbReference type="FunFam" id="3.40.50.300:FF:000014">
    <property type="entry name" value="DNA polymerase III subunit gamma/tau"/>
    <property type="match status" value="1"/>
</dbReference>
<evidence type="ECO:0000256" key="4">
    <source>
        <dbReference type="ARBA" id="ARBA00022833"/>
    </source>
</evidence>
<dbReference type="PANTHER" id="PTHR11669">
    <property type="entry name" value="REPLICATION FACTOR C / DNA POLYMERASE III GAMMA-TAU SUBUNIT"/>
    <property type="match status" value="1"/>
</dbReference>
<dbReference type="Gene3D" id="1.10.8.60">
    <property type="match status" value="1"/>
</dbReference>
<evidence type="ECO:0000313" key="10">
    <source>
        <dbReference type="EMBL" id="NIZ70080.1"/>
    </source>
</evidence>
<comment type="caution">
    <text evidence="10">The sequence shown here is derived from an EMBL/GenBank/DDBJ whole genome shotgun (WGS) entry which is preliminary data.</text>
</comment>
<evidence type="ECO:0000256" key="3">
    <source>
        <dbReference type="ARBA" id="ARBA00022741"/>
    </source>
</evidence>
<dbReference type="GO" id="GO:0006261">
    <property type="term" value="P:DNA-templated DNA replication"/>
    <property type="evidence" value="ECO:0007669"/>
    <property type="project" value="TreeGrafter"/>
</dbReference>
<organism evidence="10 11">
    <name type="scientific">Entomospira culicis</name>
    <dbReference type="NCBI Taxonomy" id="2719989"/>
    <lineage>
        <taxon>Bacteria</taxon>
        <taxon>Pseudomonadati</taxon>
        <taxon>Spirochaetota</taxon>
        <taxon>Spirochaetia</taxon>
        <taxon>Spirochaetales</taxon>
        <taxon>Spirochaetaceae</taxon>
        <taxon>Entomospira</taxon>
    </lineage>
</organism>
<dbReference type="InterPro" id="IPR045085">
    <property type="entry name" value="HLD_clamp_pol_III_gamma_tau"/>
</dbReference>
<dbReference type="InterPro" id="IPR027417">
    <property type="entry name" value="P-loop_NTPase"/>
</dbReference>
<dbReference type="EMBL" id="JAATLM010000001">
    <property type="protein sequence ID" value="NIZ70080.1"/>
    <property type="molecule type" value="Genomic_DNA"/>
</dbReference>
<feature type="domain" description="AAA+ ATPase" evidence="9">
    <location>
        <begin position="37"/>
        <end position="181"/>
    </location>
</feature>
<keyword evidence="3 8" id="KW-0547">Nucleotide-binding</keyword>
<dbReference type="RefSeq" id="WP_167696179.1">
    <property type="nucleotide sequence ID" value="NZ_CP118181.1"/>
</dbReference>
<gene>
    <name evidence="8 10" type="primary">dnaX</name>
    <name evidence="10" type="ORF">HCT48_07655</name>
</gene>
<comment type="function">
    <text evidence="8">DNA polymerase III is a complex, multichain enzyme responsible for most of the replicative synthesis in bacteria. This DNA polymerase also exhibits 3' to 5' exonuclease activity.</text>
</comment>
<dbReference type="InterPro" id="IPR003593">
    <property type="entry name" value="AAA+_ATPase"/>
</dbReference>
<dbReference type="GO" id="GO:0003887">
    <property type="term" value="F:DNA-directed DNA polymerase activity"/>
    <property type="evidence" value="ECO:0007669"/>
    <property type="project" value="UniProtKB-KW"/>
</dbReference>
<evidence type="ECO:0000256" key="1">
    <source>
        <dbReference type="ARBA" id="ARBA00006360"/>
    </source>
</evidence>
<dbReference type="Pfam" id="PF22608">
    <property type="entry name" value="DNAX_ATPase_lid"/>
    <property type="match status" value="1"/>
</dbReference>
<accession>A0A968GJY7</accession>
<evidence type="ECO:0000256" key="6">
    <source>
        <dbReference type="ARBA" id="ARBA00022932"/>
    </source>
</evidence>
<dbReference type="Pfam" id="PF13177">
    <property type="entry name" value="DNA_pol3_delta2"/>
    <property type="match status" value="1"/>
</dbReference>
<comment type="catalytic activity">
    <reaction evidence="7 8">
        <text>DNA(n) + a 2'-deoxyribonucleoside 5'-triphosphate = DNA(n+1) + diphosphate</text>
        <dbReference type="Rhea" id="RHEA:22508"/>
        <dbReference type="Rhea" id="RHEA-COMP:17339"/>
        <dbReference type="Rhea" id="RHEA-COMP:17340"/>
        <dbReference type="ChEBI" id="CHEBI:33019"/>
        <dbReference type="ChEBI" id="CHEBI:61560"/>
        <dbReference type="ChEBI" id="CHEBI:173112"/>
        <dbReference type="EC" id="2.7.7.7"/>
    </reaction>
</comment>
<dbReference type="NCBIfam" id="TIGR02397">
    <property type="entry name" value="dnaX_nterm"/>
    <property type="match status" value="1"/>
</dbReference>
<dbReference type="EC" id="2.7.7.7" evidence="8"/>
<evidence type="ECO:0000313" key="11">
    <source>
        <dbReference type="Proteomes" id="UP000778951"/>
    </source>
</evidence>
<dbReference type="Proteomes" id="UP000778951">
    <property type="component" value="Unassembled WGS sequence"/>
</dbReference>
<keyword evidence="5 8" id="KW-0067">ATP-binding</keyword>
<name>A0A968GJY7_9SPIO</name>
<keyword evidence="11" id="KW-1185">Reference proteome</keyword>
<dbReference type="GO" id="GO:0046872">
    <property type="term" value="F:metal ion binding"/>
    <property type="evidence" value="ECO:0007669"/>
    <property type="project" value="UniProtKB-KW"/>
</dbReference>
<keyword evidence="8" id="KW-0235">DNA replication</keyword>
<dbReference type="InterPro" id="IPR050238">
    <property type="entry name" value="DNA_Rep/Repair_Clamp_Loader"/>
</dbReference>
<reference evidence="10" key="1">
    <citation type="submission" date="2020-03" db="EMBL/GenBank/DDBJ databases">
        <title>Spirochaetal bacteria isolated from arthropods constitute a novel genus Entomospira genus novum within the order Spirochaetales.</title>
        <authorList>
            <person name="Grana-Miraglia L."/>
            <person name="Sikutova S."/>
            <person name="Fingerle V."/>
            <person name="Sing A."/>
            <person name="Castillo-Ramirez S."/>
            <person name="Margos G."/>
            <person name="Rudolf I."/>
        </authorList>
    </citation>
    <scope>NUCLEOTIDE SEQUENCE</scope>
    <source>
        <strain evidence="10">BR149</strain>
    </source>
</reference>
<dbReference type="GO" id="GO:0009360">
    <property type="term" value="C:DNA polymerase III complex"/>
    <property type="evidence" value="ECO:0007669"/>
    <property type="project" value="InterPro"/>
</dbReference>
<sequence length="499" mass="55109">MKYQVTASRKRPKNFQSMVGQEFVATAISHSLDHQSLANAYLFTGPRGVGKTSSARILATCLNCLANEKPTITPCGTCANCIEIAAGSSVDVIEIDGASNTGVGDVRAIKDEILFPPTASRFKIYIIDEVHMLSSGAFNALLKTIEEPPVYVKFIFATTESHKIPATIKSRTQQFNFKLISIDLIKDRLQEALNEVNISYEEEALFWLAKEARGSMRDAYTLLDQAIAISQGKITLAELKEKMGFAGIDDLNQLVALALDQTMQDAILLLRDFIAKGISGEQIIQDLSAYFHAIMLIKHDITKESLLGFPLASFSQEVLAKLSLDQTKDLLTSLFALYKSAKFSINIQLELELFLSQIAAIQTKLYPSDLLAKLSALRINLTNPATSTTTLETSKPNPPPSKTEEISISAPETKTLSKASILAYLAEQFDISLTPKDLLIDEDIVQITLHQAVHYQTLSARQVEIQTYLANLDSTQAWQLSLIYDKINLIQSIFYGEQS</sequence>
<protein>
    <recommendedName>
        <fullName evidence="8">DNA polymerase III subunit gamma/tau</fullName>
        <ecNumber evidence="8">2.7.7.7</ecNumber>
    </recommendedName>
</protein>
<keyword evidence="6 8" id="KW-0239">DNA-directed DNA polymerase</keyword>
<evidence type="ECO:0000259" key="9">
    <source>
        <dbReference type="SMART" id="SM00382"/>
    </source>
</evidence>
<dbReference type="Gene3D" id="3.40.50.300">
    <property type="entry name" value="P-loop containing nucleotide triphosphate hydrolases"/>
    <property type="match status" value="1"/>
</dbReference>
<keyword evidence="2" id="KW-0479">Metal-binding</keyword>
<evidence type="ECO:0000256" key="8">
    <source>
        <dbReference type="RuleBase" id="RU364063"/>
    </source>
</evidence>
<dbReference type="GO" id="GO:0005524">
    <property type="term" value="F:ATP binding"/>
    <property type="evidence" value="ECO:0007669"/>
    <property type="project" value="UniProtKB-KW"/>
</dbReference>
<dbReference type="CDD" id="cd18137">
    <property type="entry name" value="HLD_clamp_pol_III_gamma_tau"/>
    <property type="match status" value="1"/>
</dbReference>
<proteinExistence type="inferred from homology"/>
<dbReference type="AlphaFoldDB" id="A0A968GJY7"/>
<evidence type="ECO:0000256" key="7">
    <source>
        <dbReference type="ARBA" id="ARBA00049244"/>
    </source>
</evidence>
<dbReference type="InterPro" id="IPR012763">
    <property type="entry name" value="DNA_pol_III_sug/sutau_N"/>
</dbReference>
<comment type="similarity">
    <text evidence="1 8">Belongs to the DnaX/STICHEL family.</text>
</comment>
<keyword evidence="8 10" id="KW-0808">Transferase</keyword>
<comment type="subunit">
    <text evidence="8">DNA polymerase III contains a core (composed of alpha, epsilon and theta chains) that associates with a tau subunit. This core dimerizes to form the POLIII' complex. PolIII' associates with the gamma complex (composed of gamma, delta, delta', psi and chi chains) and with the beta chain to form the complete DNA polymerase III complex.</text>
</comment>
<evidence type="ECO:0000256" key="2">
    <source>
        <dbReference type="ARBA" id="ARBA00022723"/>
    </source>
</evidence>
<dbReference type="PANTHER" id="PTHR11669:SF0">
    <property type="entry name" value="PROTEIN STICHEL-LIKE 2"/>
    <property type="match status" value="1"/>
</dbReference>
<keyword evidence="4" id="KW-0862">Zinc</keyword>